<evidence type="ECO:0000313" key="3">
    <source>
        <dbReference type="Proteomes" id="UP000807769"/>
    </source>
</evidence>
<gene>
    <name evidence="2" type="ORF">BJ212DRAFT_1314488</name>
</gene>
<dbReference type="GeneID" id="64628139"/>
<dbReference type="EMBL" id="JABBWG010000002">
    <property type="protein sequence ID" value="KAG1825506.1"/>
    <property type="molecule type" value="Genomic_DNA"/>
</dbReference>
<protein>
    <recommendedName>
        <fullName evidence="1">F-box domain-containing protein</fullName>
    </recommendedName>
</protein>
<evidence type="ECO:0000313" key="2">
    <source>
        <dbReference type="EMBL" id="KAG1825506.1"/>
    </source>
</evidence>
<organism evidence="2 3">
    <name type="scientific">Suillus subaureus</name>
    <dbReference type="NCBI Taxonomy" id="48587"/>
    <lineage>
        <taxon>Eukaryota</taxon>
        <taxon>Fungi</taxon>
        <taxon>Dikarya</taxon>
        <taxon>Basidiomycota</taxon>
        <taxon>Agaricomycotina</taxon>
        <taxon>Agaricomycetes</taxon>
        <taxon>Agaricomycetidae</taxon>
        <taxon>Boletales</taxon>
        <taxon>Suillineae</taxon>
        <taxon>Suillaceae</taxon>
        <taxon>Suillus</taxon>
    </lineage>
</organism>
<dbReference type="Proteomes" id="UP000807769">
    <property type="component" value="Unassembled WGS sequence"/>
</dbReference>
<dbReference type="SUPFAM" id="SSF81383">
    <property type="entry name" value="F-box domain"/>
    <property type="match status" value="1"/>
</dbReference>
<accession>A0A9P7JJ50</accession>
<dbReference type="InterPro" id="IPR001810">
    <property type="entry name" value="F-box_dom"/>
</dbReference>
<keyword evidence="3" id="KW-1185">Reference proteome</keyword>
<evidence type="ECO:0000259" key="1">
    <source>
        <dbReference type="PROSITE" id="PS50181"/>
    </source>
</evidence>
<dbReference type="AlphaFoldDB" id="A0A9P7JJ50"/>
<proteinExistence type="predicted"/>
<dbReference type="Gene3D" id="1.20.1280.50">
    <property type="match status" value="1"/>
</dbReference>
<sequence length="522" mass="59629">MNQVRNIAIKFMDFPAEILLTILGHLDVYELVRARKICNDIRQLVDSSSELQYLIDVRYFNAIPASLPGCNIAVATRRQLLQKSETAWQKAEYSERNSIPMSYSPDDYRWSCGILGIPVKSLEQIKFVQPTLSDSDTHTTNLRQRSCKIDSTAFEGYSFSPAQDLVAILSRAARGESHAYDVTFRSLSEDKIHPDAASPLVKALDNQIDPELFNSPYTQTMIFGDYYGLFCKYAHKADGGLVDFLQIWNWKSKDTFQCLEIFDVDCGTINFSFLTNDRFLVASAKELMLFSLNIVDSVNTIRLIAKFSFPALRDPFVFHYIAFNPIPFHASTHNQLIAINMCVSTPTNTESPYFTFYIERNTILKLESTYISRYGEASRDSPNLPWSAWGSKYTQFFENSHSSCVHRIFGFRTADLIGDLISRERELQPRQLRIRDFNPHRVMDFKAGNTTELHQRLVEGETPNSALFLEPLGPGLPYLETISQEKFLASDMTMEANRIMLLSLKVEDSHNVSQSIDILDFE</sequence>
<comment type="caution">
    <text evidence="2">The sequence shown here is derived from an EMBL/GenBank/DDBJ whole genome shotgun (WGS) entry which is preliminary data.</text>
</comment>
<dbReference type="InterPro" id="IPR036047">
    <property type="entry name" value="F-box-like_dom_sf"/>
</dbReference>
<name>A0A9P7JJ50_9AGAM</name>
<dbReference type="SMART" id="SM00256">
    <property type="entry name" value="FBOX"/>
    <property type="match status" value="1"/>
</dbReference>
<dbReference type="OrthoDB" id="3256413at2759"/>
<dbReference type="RefSeq" id="XP_041198759.1">
    <property type="nucleotide sequence ID" value="XM_041334122.1"/>
</dbReference>
<feature type="domain" description="F-box" evidence="1">
    <location>
        <begin position="8"/>
        <end position="54"/>
    </location>
</feature>
<dbReference type="PROSITE" id="PS50181">
    <property type="entry name" value="FBOX"/>
    <property type="match status" value="1"/>
</dbReference>
<dbReference type="Pfam" id="PF00646">
    <property type="entry name" value="F-box"/>
    <property type="match status" value="1"/>
</dbReference>
<reference evidence="2" key="1">
    <citation type="journal article" date="2020" name="New Phytol.">
        <title>Comparative genomics reveals dynamic genome evolution in host specialist ectomycorrhizal fungi.</title>
        <authorList>
            <person name="Lofgren L.A."/>
            <person name="Nguyen N.H."/>
            <person name="Vilgalys R."/>
            <person name="Ruytinx J."/>
            <person name="Liao H.L."/>
            <person name="Branco S."/>
            <person name="Kuo A."/>
            <person name="LaButti K."/>
            <person name="Lipzen A."/>
            <person name="Andreopoulos W."/>
            <person name="Pangilinan J."/>
            <person name="Riley R."/>
            <person name="Hundley H."/>
            <person name="Na H."/>
            <person name="Barry K."/>
            <person name="Grigoriev I.V."/>
            <person name="Stajich J.E."/>
            <person name="Kennedy P.G."/>
        </authorList>
    </citation>
    <scope>NUCLEOTIDE SEQUENCE</scope>
    <source>
        <strain evidence="2">MN1</strain>
    </source>
</reference>
<dbReference type="CDD" id="cd22150">
    <property type="entry name" value="F-box_CeFBXA-like"/>
    <property type="match status" value="1"/>
</dbReference>